<evidence type="ECO:0000256" key="4">
    <source>
        <dbReference type="SAM" id="MobiDB-lite"/>
    </source>
</evidence>
<evidence type="ECO:0000256" key="3">
    <source>
        <dbReference type="ARBA" id="ARBA00053866"/>
    </source>
</evidence>
<dbReference type="AlphaFoldDB" id="A0A6J2E0U8"/>
<dbReference type="Proteomes" id="UP000515165">
    <property type="component" value="Chromosome 7"/>
</dbReference>
<keyword evidence="1" id="KW-0597">Phosphoprotein</keyword>
<evidence type="ECO:0000256" key="2">
    <source>
        <dbReference type="ARBA" id="ARBA00022782"/>
    </source>
</evidence>
<dbReference type="Pfam" id="PF00168">
    <property type="entry name" value="C2"/>
    <property type="match status" value="1"/>
</dbReference>
<evidence type="ECO:0000256" key="1">
    <source>
        <dbReference type="ARBA" id="ARBA00022553"/>
    </source>
</evidence>
<name>A0A6J2E0U8_ZALCA</name>
<dbReference type="GeneID" id="113927810"/>
<reference evidence="7" key="1">
    <citation type="submission" date="2025-08" db="UniProtKB">
        <authorList>
            <consortium name="RefSeq"/>
        </authorList>
    </citation>
    <scope>IDENTIFICATION</scope>
    <source>
        <tissue evidence="7">Blood</tissue>
    </source>
</reference>
<dbReference type="InterPro" id="IPR035892">
    <property type="entry name" value="C2_domain_sf"/>
</dbReference>
<dbReference type="PANTHER" id="PTHR10857">
    <property type="entry name" value="COPINE"/>
    <property type="match status" value="1"/>
</dbReference>
<feature type="domain" description="C2" evidence="5">
    <location>
        <begin position="2"/>
        <end position="134"/>
    </location>
</feature>
<keyword evidence="6" id="KW-1185">Reference proteome</keyword>
<organism evidence="6 7">
    <name type="scientific">Zalophus californianus</name>
    <name type="common">California sealion</name>
    <dbReference type="NCBI Taxonomy" id="9704"/>
    <lineage>
        <taxon>Eukaryota</taxon>
        <taxon>Metazoa</taxon>
        <taxon>Chordata</taxon>
        <taxon>Craniata</taxon>
        <taxon>Vertebrata</taxon>
        <taxon>Euteleostomi</taxon>
        <taxon>Mammalia</taxon>
        <taxon>Eutheria</taxon>
        <taxon>Laurasiatheria</taxon>
        <taxon>Carnivora</taxon>
        <taxon>Caniformia</taxon>
        <taxon>Pinnipedia</taxon>
        <taxon>Otariidae</taxon>
        <taxon>Zalophus</taxon>
    </lineage>
</organism>
<dbReference type="RefSeq" id="XP_027459778.2">
    <property type="nucleotide sequence ID" value="XM_027603977.2"/>
</dbReference>
<dbReference type="GO" id="GO:0005544">
    <property type="term" value="F:calcium-dependent phospholipid binding"/>
    <property type="evidence" value="ECO:0007669"/>
    <property type="project" value="InterPro"/>
</dbReference>
<proteinExistence type="predicted"/>
<dbReference type="CTD" id="57699"/>
<feature type="region of interest" description="Disordered" evidence="4">
    <location>
        <begin position="128"/>
        <end position="170"/>
    </location>
</feature>
<dbReference type="SMART" id="SM00239">
    <property type="entry name" value="C2"/>
    <property type="match status" value="1"/>
</dbReference>
<dbReference type="InterPro" id="IPR000008">
    <property type="entry name" value="C2_dom"/>
</dbReference>
<sequence>MEQPEDMASLSEFDSLAGSIPATKVEITVSCRNLLDKDMFSKSDPLCVMYTQGMENKQWREFGRTEVIDNTLNPDFVRKFIVDYFFEEKQNLRFDLYDVDSKSPDLSKHDFLGQAFCTLGEIVGSPGSRLEKPLTKPQGQNPDKRSLQTGTSVPATWQGGQEGDSRPGWASAPRLLLPNSYWMLSPRRDGEVLNVSLSGRGVSLPGPCL</sequence>
<dbReference type="PROSITE" id="PS50004">
    <property type="entry name" value="C2"/>
    <property type="match status" value="1"/>
</dbReference>
<protein>
    <submittedName>
        <fullName evidence="7">Copine-5 isoform X7</fullName>
    </submittedName>
</protein>
<keyword evidence="2" id="KW-0221">Differentiation</keyword>
<dbReference type="CDD" id="cd04048">
    <property type="entry name" value="C2A_Copine"/>
    <property type="match status" value="1"/>
</dbReference>
<dbReference type="GO" id="GO:0030154">
    <property type="term" value="P:cell differentiation"/>
    <property type="evidence" value="ECO:0007669"/>
    <property type="project" value="UniProtKB-KW"/>
</dbReference>
<dbReference type="GO" id="GO:0071277">
    <property type="term" value="P:cellular response to calcium ion"/>
    <property type="evidence" value="ECO:0007669"/>
    <property type="project" value="TreeGrafter"/>
</dbReference>
<dbReference type="Gene3D" id="2.60.40.150">
    <property type="entry name" value="C2 domain"/>
    <property type="match status" value="1"/>
</dbReference>
<dbReference type="PANTHER" id="PTHR10857:SF51">
    <property type="entry name" value="COPINE-5"/>
    <property type="match status" value="1"/>
</dbReference>
<evidence type="ECO:0000313" key="6">
    <source>
        <dbReference type="Proteomes" id="UP000515165"/>
    </source>
</evidence>
<feature type="compositionally biased region" description="Polar residues" evidence="4">
    <location>
        <begin position="137"/>
        <end position="159"/>
    </location>
</feature>
<accession>A0A6J2E0U8</accession>
<dbReference type="InterPro" id="IPR045052">
    <property type="entry name" value="Copine"/>
</dbReference>
<dbReference type="SUPFAM" id="SSF49562">
    <property type="entry name" value="C2 domain (Calcium/lipid-binding domain, CaLB)"/>
    <property type="match status" value="1"/>
</dbReference>
<dbReference type="FunFam" id="2.60.40.150:FF:000117">
    <property type="entry name" value="copine-5 isoform X1"/>
    <property type="match status" value="1"/>
</dbReference>
<evidence type="ECO:0000313" key="7">
    <source>
        <dbReference type="RefSeq" id="XP_027459778.2"/>
    </source>
</evidence>
<evidence type="ECO:0000259" key="5">
    <source>
        <dbReference type="PROSITE" id="PS50004"/>
    </source>
</evidence>
<comment type="function">
    <text evidence="3">Probable calcium-dependent phospholipid-binding protein that may play a role in calcium-mediated intracellular processes. Plays a role in dendrite formation by melanocytes.</text>
</comment>
<dbReference type="GO" id="GO:0005886">
    <property type="term" value="C:plasma membrane"/>
    <property type="evidence" value="ECO:0007669"/>
    <property type="project" value="TreeGrafter"/>
</dbReference>
<gene>
    <name evidence="7" type="primary">CPNE5</name>
</gene>